<dbReference type="Gene3D" id="3.40.50.11350">
    <property type="match status" value="1"/>
</dbReference>
<dbReference type="Proteomes" id="UP000319731">
    <property type="component" value="Unassembled WGS sequence"/>
</dbReference>
<dbReference type="STRING" id="1806994.A0A507BUV7"/>
<sequence length="362" mass="41489">MYGGLGNRLPQLVNGVVLALIANRTVLLEYPDYIRENWQFSLDFDSSNRELGRQQVVVMDEKARDLISISITESLDNHFNDDKRGGIRTWVILGADYHVPYWQANPHYKEKLEALFPDGRIAHHVLRKTIRLKPELERALSEYKSIHFRPYMIGIHVRTHNRHSDIGLMRTYAAIAEQLAMSSNRKHDVAFHLATDNIKVRQELEMWLGINRTRHLNINFEEGNAMNNPGGSDVAAALDFMALATCDDVVATHSSTFGHWAATLAGRPYTIVNLRQQDYRNSREVAFWRSITSEPCSFLAKSFTQSPNAGSMNMSALEDEYQADLAAHNLTAIEEKREFRAISLLMQSKMYIHHTQCHFFVE</sequence>
<evidence type="ECO:0000313" key="1">
    <source>
        <dbReference type="EMBL" id="TPX32707.1"/>
    </source>
</evidence>
<protein>
    <recommendedName>
        <fullName evidence="3">L-Fucosyltransferase</fullName>
    </recommendedName>
</protein>
<dbReference type="EMBL" id="QEAO01000027">
    <property type="protein sequence ID" value="TPX32707.1"/>
    <property type="molecule type" value="Genomic_DNA"/>
</dbReference>
<dbReference type="OrthoDB" id="2413580at2759"/>
<comment type="caution">
    <text evidence="1">The sequence shown here is derived from an EMBL/GenBank/DDBJ whole genome shotgun (WGS) entry which is preliminary data.</text>
</comment>
<keyword evidence="2" id="KW-1185">Reference proteome</keyword>
<organism evidence="1 2">
    <name type="scientific">Synchytrium microbalum</name>
    <dbReference type="NCBI Taxonomy" id="1806994"/>
    <lineage>
        <taxon>Eukaryota</taxon>
        <taxon>Fungi</taxon>
        <taxon>Fungi incertae sedis</taxon>
        <taxon>Chytridiomycota</taxon>
        <taxon>Chytridiomycota incertae sedis</taxon>
        <taxon>Chytridiomycetes</taxon>
        <taxon>Synchytriales</taxon>
        <taxon>Synchytriaceae</taxon>
        <taxon>Synchytrium</taxon>
    </lineage>
</organism>
<reference evidence="1 2" key="1">
    <citation type="journal article" date="2019" name="Sci. Rep.">
        <title>Comparative genomics of chytrid fungi reveal insights into the obligate biotrophic and pathogenic lifestyle of Synchytrium endobioticum.</title>
        <authorList>
            <person name="van de Vossenberg B.T.L.H."/>
            <person name="Warris S."/>
            <person name="Nguyen H.D.T."/>
            <person name="van Gent-Pelzer M.P.E."/>
            <person name="Joly D.L."/>
            <person name="van de Geest H.C."/>
            <person name="Bonants P.J.M."/>
            <person name="Smith D.S."/>
            <person name="Levesque C.A."/>
            <person name="van der Lee T.A.J."/>
        </authorList>
    </citation>
    <scope>NUCLEOTIDE SEQUENCE [LARGE SCALE GENOMIC DNA]</scope>
    <source>
        <strain evidence="1 2">JEL517</strain>
    </source>
</reference>
<dbReference type="AlphaFoldDB" id="A0A507BUV7"/>
<evidence type="ECO:0000313" key="2">
    <source>
        <dbReference type="Proteomes" id="UP000319731"/>
    </source>
</evidence>
<name>A0A507BUV7_9FUNG</name>
<evidence type="ECO:0008006" key="3">
    <source>
        <dbReference type="Google" id="ProtNLM"/>
    </source>
</evidence>
<proteinExistence type="predicted"/>
<dbReference type="RefSeq" id="XP_031023864.1">
    <property type="nucleotide sequence ID" value="XM_031170188.1"/>
</dbReference>
<accession>A0A507BUV7</accession>
<dbReference type="GeneID" id="42005485"/>
<gene>
    <name evidence="1" type="ORF">SmJEL517_g04260</name>
</gene>